<organism evidence="2">
    <name type="scientific">termite gut metagenome</name>
    <dbReference type="NCBI Taxonomy" id="433724"/>
    <lineage>
        <taxon>unclassified sequences</taxon>
        <taxon>metagenomes</taxon>
        <taxon>organismal metagenomes</taxon>
    </lineage>
</organism>
<sequence length="408" mass="45152">MTWSDPNGSGVTEYDIYWSQNSLADVSPEALPSGVKTARIKNTWSSGTTKRTYQITDLISDGAYYIAVAAVNSSEKHRSGWSLLEGRTQAVLEATVDLIAVKDLKVTWNNSSASLTWSDPNNSGVYEYDIYWSRQSLEAISPENPPIGVNKVRIHNTWKLGTGRTYVIRDLEPNSDYSVGIVALNSFGNFRSEMNRTTGRTSVNQAPKRRGDENVRLSLKELVSELIDLDSYFYDPDGDALVYEAVSDDVNKVKVILNDTKLILTAFSGGECSVLVTAKDPYDKQISSLITTWSTSDKPDAVTLKVTWRPSLAELTWLDPNENGVSDYEIFWSQSSLTGISTENPPVNVHKVRVNNTWGSSVERNYVISNLKVSTPYSIGVVAVDRTSGRRSDIYIVSGRTSPVTASR</sequence>
<evidence type="ECO:0000313" key="2">
    <source>
        <dbReference type="EMBL" id="KAA6329902.1"/>
    </source>
</evidence>
<dbReference type="Pfam" id="PF00041">
    <property type="entry name" value="fn3"/>
    <property type="match status" value="1"/>
</dbReference>
<gene>
    <name evidence="2" type="ORF">EZS27_021332</name>
</gene>
<name>A0A5J4R870_9ZZZZ</name>
<reference evidence="2" key="1">
    <citation type="submission" date="2019-03" db="EMBL/GenBank/DDBJ databases">
        <title>Single cell metagenomics reveals metabolic interactions within the superorganism composed of flagellate Streblomastix strix and complex community of Bacteroidetes bacteria on its surface.</title>
        <authorList>
            <person name="Treitli S.C."/>
            <person name="Kolisko M."/>
            <person name="Husnik F."/>
            <person name="Keeling P."/>
            <person name="Hampl V."/>
        </authorList>
    </citation>
    <scope>NUCLEOTIDE SEQUENCE</scope>
    <source>
        <strain evidence="2">STM</strain>
    </source>
</reference>
<accession>A0A5J4R870</accession>
<dbReference type="InterPro" id="IPR013783">
    <property type="entry name" value="Ig-like_fold"/>
</dbReference>
<dbReference type="InterPro" id="IPR036116">
    <property type="entry name" value="FN3_sf"/>
</dbReference>
<dbReference type="EMBL" id="SNRY01001578">
    <property type="protein sequence ID" value="KAA6329902.1"/>
    <property type="molecule type" value="Genomic_DNA"/>
</dbReference>
<dbReference type="PROSITE" id="PS50853">
    <property type="entry name" value="FN3"/>
    <property type="match status" value="1"/>
</dbReference>
<feature type="domain" description="Fibronectin type-III" evidence="1">
    <location>
        <begin position="100"/>
        <end position="206"/>
    </location>
</feature>
<comment type="caution">
    <text evidence="2">The sequence shown here is derived from an EMBL/GenBank/DDBJ whole genome shotgun (WGS) entry which is preliminary data.</text>
</comment>
<dbReference type="CDD" id="cd00063">
    <property type="entry name" value="FN3"/>
    <property type="match status" value="1"/>
</dbReference>
<dbReference type="InterPro" id="IPR003961">
    <property type="entry name" value="FN3_dom"/>
</dbReference>
<evidence type="ECO:0000259" key="1">
    <source>
        <dbReference type="PROSITE" id="PS50853"/>
    </source>
</evidence>
<dbReference type="SUPFAM" id="SSF49265">
    <property type="entry name" value="Fibronectin type III"/>
    <property type="match status" value="2"/>
</dbReference>
<proteinExistence type="predicted"/>
<dbReference type="SMART" id="SM00060">
    <property type="entry name" value="FN3"/>
    <property type="match status" value="3"/>
</dbReference>
<dbReference type="AlphaFoldDB" id="A0A5J4R870"/>
<dbReference type="Gene3D" id="2.60.40.10">
    <property type="entry name" value="Immunoglobulins"/>
    <property type="match status" value="3"/>
</dbReference>
<protein>
    <recommendedName>
        <fullName evidence="1">Fibronectin type-III domain-containing protein</fullName>
    </recommendedName>
</protein>